<dbReference type="Proteomes" id="UP000249061">
    <property type="component" value="Unassembled WGS sequence"/>
</dbReference>
<dbReference type="CDD" id="cd00448">
    <property type="entry name" value="YjgF_YER057c_UK114_family"/>
    <property type="match status" value="1"/>
</dbReference>
<dbReference type="PANTHER" id="PTHR43857:SF1">
    <property type="entry name" value="YJGH FAMILY PROTEIN"/>
    <property type="match status" value="1"/>
</dbReference>
<organism evidence="1 2">
    <name type="scientific">Archangium gephyra</name>
    <dbReference type="NCBI Taxonomy" id="48"/>
    <lineage>
        <taxon>Bacteria</taxon>
        <taxon>Pseudomonadati</taxon>
        <taxon>Myxococcota</taxon>
        <taxon>Myxococcia</taxon>
        <taxon>Myxococcales</taxon>
        <taxon>Cystobacterineae</taxon>
        <taxon>Archangiaceae</taxon>
        <taxon>Archangium</taxon>
    </lineage>
</organism>
<accession>A0A2W5UPY6</accession>
<protein>
    <recommendedName>
        <fullName evidence="3">Enamine deaminase RidA</fullName>
    </recommendedName>
</protein>
<evidence type="ECO:0000313" key="1">
    <source>
        <dbReference type="EMBL" id="PZR11118.1"/>
    </source>
</evidence>
<evidence type="ECO:0008006" key="3">
    <source>
        <dbReference type="Google" id="ProtNLM"/>
    </source>
</evidence>
<dbReference type="InterPro" id="IPR035959">
    <property type="entry name" value="RutC-like_sf"/>
</dbReference>
<dbReference type="Pfam" id="PF01042">
    <property type="entry name" value="Ribonuc_L-PSP"/>
    <property type="match status" value="1"/>
</dbReference>
<dbReference type="EMBL" id="QFQP01000015">
    <property type="protein sequence ID" value="PZR11118.1"/>
    <property type="molecule type" value="Genomic_DNA"/>
</dbReference>
<dbReference type="AlphaFoldDB" id="A0A2W5UPY6"/>
<dbReference type="InterPro" id="IPR006175">
    <property type="entry name" value="YjgF/YER057c/UK114"/>
</dbReference>
<reference evidence="1 2" key="1">
    <citation type="submission" date="2017-08" db="EMBL/GenBank/DDBJ databases">
        <title>Infants hospitalized years apart are colonized by the same room-sourced microbial strains.</title>
        <authorList>
            <person name="Brooks B."/>
            <person name="Olm M.R."/>
            <person name="Firek B.A."/>
            <person name="Baker R."/>
            <person name="Thomas B.C."/>
            <person name="Morowitz M.J."/>
            <person name="Banfield J.F."/>
        </authorList>
    </citation>
    <scope>NUCLEOTIDE SEQUENCE [LARGE SCALE GENOMIC DNA]</scope>
    <source>
        <strain evidence="1">S2_003_000_R2_14</strain>
    </source>
</reference>
<comment type="caution">
    <text evidence="1">The sequence shown here is derived from an EMBL/GenBank/DDBJ whole genome shotgun (WGS) entry which is preliminary data.</text>
</comment>
<sequence>MHLTFPKSEALHGSDVYSHVAVIPPGATLVVVGGQNAVDTSGKLVGEGDVVAQARQVLINLEAALKAGGCSWSDVFRVTVWIAEGADLRAAYGVFAPTFGASKTPPVVSVAVVRGLARPGVLLEVGVEAAR</sequence>
<gene>
    <name evidence="1" type="ORF">DI536_18445</name>
</gene>
<dbReference type="SUPFAM" id="SSF55298">
    <property type="entry name" value="YjgF-like"/>
    <property type="match status" value="1"/>
</dbReference>
<dbReference type="Gene3D" id="3.30.1330.40">
    <property type="entry name" value="RutC-like"/>
    <property type="match status" value="1"/>
</dbReference>
<proteinExistence type="predicted"/>
<evidence type="ECO:0000313" key="2">
    <source>
        <dbReference type="Proteomes" id="UP000249061"/>
    </source>
</evidence>
<dbReference type="PANTHER" id="PTHR43857">
    <property type="entry name" value="BLR7761 PROTEIN"/>
    <property type="match status" value="1"/>
</dbReference>
<name>A0A2W5UPY6_9BACT</name>